<accession>A0ABZ0B7T0</accession>
<dbReference type="Pfam" id="PF01963">
    <property type="entry name" value="TraB_PrgY_gumN"/>
    <property type="match status" value="1"/>
</dbReference>
<organism evidence="1 2">
    <name type="scientific">Stakelama saccharophila</name>
    <dbReference type="NCBI Taxonomy" id="3075605"/>
    <lineage>
        <taxon>Bacteria</taxon>
        <taxon>Pseudomonadati</taxon>
        <taxon>Pseudomonadota</taxon>
        <taxon>Alphaproteobacteria</taxon>
        <taxon>Sphingomonadales</taxon>
        <taxon>Sphingomonadaceae</taxon>
        <taxon>Stakelama</taxon>
    </lineage>
</organism>
<protein>
    <submittedName>
        <fullName evidence="1">TraB/GumN family protein</fullName>
    </submittedName>
</protein>
<dbReference type="PANTHER" id="PTHR40590:SF1">
    <property type="entry name" value="CYTOPLASMIC PROTEIN"/>
    <property type="match status" value="1"/>
</dbReference>
<dbReference type="RefSeq" id="WP_313914707.1">
    <property type="nucleotide sequence ID" value="NZ_CP135076.1"/>
</dbReference>
<evidence type="ECO:0000313" key="1">
    <source>
        <dbReference type="EMBL" id="WNO53340.1"/>
    </source>
</evidence>
<dbReference type="InterPro" id="IPR047111">
    <property type="entry name" value="YbaP-like"/>
</dbReference>
<name>A0ABZ0B7T0_9SPHN</name>
<dbReference type="Proteomes" id="UP001302249">
    <property type="component" value="Chromosome"/>
</dbReference>
<dbReference type="InterPro" id="IPR002816">
    <property type="entry name" value="TraB/PrgY/GumN_fam"/>
</dbReference>
<dbReference type="CDD" id="cd14789">
    <property type="entry name" value="Tiki"/>
    <property type="match status" value="1"/>
</dbReference>
<reference evidence="1 2" key="1">
    <citation type="submission" date="2023-09" db="EMBL/GenBank/DDBJ databases">
        <authorList>
            <person name="Rey-Velasco X."/>
        </authorList>
    </citation>
    <scope>NUCLEOTIDE SEQUENCE [LARGE SCALE GENOMIC DNA]</scope>
    <source>
        <strain evidence="1 2">W311</strain>
    </source>
</reference>
<evidence type="ECO:0000313" key="2">
    <source>
        <dbReference type="Proteomes" id="UP001302249"/>
    </source>
</evidence>
<dbReference type="PANTHER" id="PTHR40590">
    <property type="entry name" value="CYTOPLASMIC PROTEIN-RELATED"/>
    <property type="match status" value="1"/>
</dbReference>
<proteinExistence type="predicted"/>
<keyword evidence="2" id="KW-1185">Reference proteome</keyword>
<dbReference type="EMBL" id="CP135076">
    <property type="protein sequence ID" value="WNO53340.1"/>
    <property type="molecule type" value="Genomic_DNA"/>
</dbReference>
<sequence length="299" mass="31552">MVHAGIGRWLLGLIACVGALALSACDRPQPQRQATPALWLASDGDTRIWLFGTIHLLPPGVAWRTPAVRDAIAEADTLLTEIPPADPEDRAGTFLRMARAEDLPPIAERLPGVDPALLDRAVSAAGTDRAALSRMKSWAAALVIATGAGKDSGATVADGAEAVLTRAFARAGKRHEALETLAGQFAIFDSLPETAQRSLLAESVRAAASGRADYARTLDAWASGDPARIEAAFRPLLADSPALEQALLIDRNARWTAEIARRMKQPGAVLVAVGAGHLAGPDSVPAMLRRRGIRVVRVN</sequence>
<gene>
    <name evidence="1" type="ORF">RPR59_12945</name>
</gene>